<dbReference type="KEGG" id="ebt:EBL_c17590"/>
<dbReference type="Proteomes" id="UP000001955">
    <property type="component" value="Chromosome"/>
</dbReference>
<dbReference type="EMBL" id="CP001560">
    <property type="protein sequence ID" value="AFJ46853.1"/>
    <property type="molecule type" value="Genomic_DNA"/>
</dbReference>
<gene>
    <name evidence="1" type="ordered locus">EBL_c17590</name>
</gene>
<accession>I2B8J9</accession>
<accession>K6W6G0</accession>
<dbReference type="AlphaFoldDB" id="I2B8J9"/>
<dbReference type="STRING" id="630626.EBL_c17590"/>
<name>I2B8J9_SHIBC</name>
<evidence type="ECO:0000313" key="1">
    <source>
        <dbReference type="EMBL" id="AFJ46853.1"/>
    </source>
</evidence>
<protein>
    <submittedName>
        <fullName evidence="1">Uncharacterized protein</fullName>
    </submittedName>
</protein>
<organism evidence="1 2">
    <name type="scientific">Shimwellia blattae (strain ATCC 29907 / DSM 4481 / JCM 1650 / NBRC 105725 / CDC 9005-74)</name>
    <name type="common">Escherichia blattae</name>
    <dbReference type="NCBI Taxonomy" id="630626"/>
    <lineage>
        <taxon>Bacteria</taxon>
        <taxon>Pseudomonadati</taxon>
        <taxon>Pseudomonadota</taxon>
        <taxon>Gammaproteobacteria</taxon>
        <taxon>Enterobacterales</taxon>
        <taxon>Enterobacteriaceae</taxon>
        <taxon>Shimwellia</taxon>
    </lineage>
</organism>
<proteinExistence type="predicted"/>
<reference evidence="1 2" key="1">
    <citation type="journal article" date="2012" name="J. Bacteriol.">
        <title>Complete genome sequence of the B12-producing Shimwellia blattae strain DSM 4481, isolated from a cockroach.</title>
        <authorList>
            <person name="Brzuszkiewicz E."/>
            <person name="Waschkowitz T."/>
            <person name="Wiezer A."/>
            <person name="Daniel R."/>
        </authorList>
    </citation>
    <scope>NUCLEOTIDE SEQUENCE [LARGE SCALE GENOMIC DNA]</scope>
    <source>
        <strain evidence="2">ATCC 29907 / DSM 4481 / JCM 1650 / NBRC 105725 / CDC 9005-74</strain>
    </source>
</reference>
<sequence length="72" mass="8464">MNQPPKGLESIQITKIELLFNPGFILDTEKIIFVMQFRNLSNKNEEFCNNERCKGCVLQRHVNLYMWGKSLC</sequence>
<keyword evidence="2" id="KW-1185">Reference proteome</keyword>
<dbReference type="HOGENOM" id="CLU_2720120_0_0_6"/>
<evidence type="ECO:0000313" key="2">
    <source>
        <dbReference type="Proteomes" id="UP000001955"/>
    </source>
</evidence>